<dbReference type="EMBL" id="CP020771">
    <property type="protein sequence ID" value="ARI82230.1"/>
    <property type="molecule type" value="Genomic_DNA"/>
</dbReference>
<dbReference type="Proteomes" id="UP000192439">
    <property type="component" value="Chromosome"/>
</dbReference>
<keyword evidence="2" id="KW-1185">Reference proteome</keyword>
<evidence type="ECO:0000313" key="2">
    <source>
        <dbReference type="Proteomes" id="UP000192439"/>
    </source>
</evidence>
<name>A0AB33BPB5_MICA7</name>
<organism evidence="1 2">
    <name type="scientific">Microcystis aeruginosa PCC 7806SL</name>
    <dbReference type="NCBI Taxonomy" id="1903187"/>
    <lineage>
        <taxon>Bacteria</taxon>
        <taxon>Bacillati</taxon>
        <taxon>Cyanobacteriota</taxon>
        <taxon>Cyanophyceae</taxon>
        <taxon>Oscillatoriophycideae</taxon>
        <taxon>Chroococcales</taxon>
        <taxon>Microcystaceae</taxon>
        <taxon>Microcystis</taxon>
    </lineage>
</organism>
<sequence>MGLIPNQLLIIRLTPDRALKTCTPLPTYLYLSVISLENVIKQDVV</sequence>
<accession>A0AB33BPB5</accession>
<evidence type="ECO:0000313" key="1">
    <source>
        <dbReference type="EMBL" id="ARI82230.1"/>
    </source>
</evidence>
<dbReference type="AlphaFoldDB" id="A0AB33BPB5"/>
<gene>
    <name evidence="1" type="ORF">BH695_2951</name>
</gene>
<proteinExistence type="predicted"/>
<protein>
    <submittedName>
        <fullName evidence="1">Uncharacterized protein</fullName>
    </submittedName>
</protein>
<reference evidence="1 2" key="1">
    <citation type="journal article" date="2018" name="Harmful Algae">
        <title>The highly heterogeneous methylated genomes and diverse restriction-modification systems of bloom-forming Microcystis.</title>
        <authorList>
            <person name="Zhao L."/>
            <person name="Song Y."/>
            <person name="Li L."/>
            <person name="Gan N."/>
            <person name="Brand J.J."/>
            <person name="Song L."/>
        </authorList>
    </citation>
    <scope>NUCLEOTIDE SEQUENCE [LARGE SCALE GENOMIC DNA]</scope>
    <source>
        <strain evidence="1 2">PCC 7806SL</strain>
    </source>
</reference>